<dbReference type="InterPro" id="IPR051202">
    <property type="entry name" value="Peptidase_C40"/>
</dbReference>
<keyword evidence="2" id="KW-0645">Protease</keyword>
<dbReference type="InterPro" id="IPR038765">
    <property type="entry name" value="Papain-like_cys_pep_sf"/>
</dbReference>
<evidence type="ECO:0000256" key="1">
    <source>
        <dbReference type="ARBA" id="ARBA00007074"/>
    </source>
</evidence>
<dbReference type="Proteomes" id="UP000005361">
    <property type="component" value="Chromosome"/>
</dbReference>
<comment type="similarity">
    <text evidence="1">Belongs to the peptidase C40 family.</text>
</comment>
<dbReference type="KEGG" id="pft:JBW_04307"/>
<dbReference type="GO" id="GO:0008234">
    <property type="term" value="F:cysteine-type peptidase activity"/>
    <property type="evidence" value="ECO:0007669"/>
    <property type="project" value="UniProtKB-KW"/>
</dbReference>
<organism evidence="6 7">
    <name type="scientific">Pelosinus fermentans JBW45</name>
    <dbReference type="NCBI Taxonomy" id="1192197"/>
    <lineage>
        <taxon>Bacteria</taxon>
        <taxon>Bacillati</taxon>
        <taxon>Bacillota</taxon>
        <taxon>Negativicutes</taxon>
        <taxon>Selenomonadales</taxon>
        <taxon>Sporomusaceae</taxon>
        <taxon>Pelosinus</taxon>
    </lineage>
</organism>
<accession>I8TPB3</accession>
<dbReference type="EMBL" id="CP010978">
    <property type="protein sequence ID" value="AJQ29638.1"/>
    <property type="molecule type" value="Genomic_DNA"/>
</dbReference>
<reference evidence="6 7" key="1">
    <citation type="journal article" date="2015" name="Genome Announc.">
        <title>Complete Genome Sequence of Pelosinus fermentans JBW45, a Member of a Remarkably Competitive Group of Negativicutes in the Firmicutes Phylum.</title>
        <authorList>
            <person name="De Leon K.B."/>
            <person name="Utturkar S.M."/>
            <person name="Camilleri L.B."/>
            <person name="Elias D.A."/>
            <person name="Arkin A.P."/>
            <person name="Fields M.W."/>
            <person name="Brown S.D."/>
            <person name="Wall J.D."/>
        </authorList>
    </citation>
    <scope>NUCLEOTIDE SEQUENCE [LARGE SCALE GENOMIC DNA]</scope>
    <source>
        <strain evidence="6 7">JBW45</strain>
    </source>
</reference>
<feature type="domain" description="NlpC/P60" evidence="5">
    <location>
        <begin position="1"/>
        <end position="131"/>
    </location>
</feature>
<dbReference type="AlphaFoldDB" id="I8TPB3"/>
<protein>
    <submittedName>
        <fullName evidence="6">NLP/P60 protein</fullName>
    </submittedName>
</protein>
<evidence type="ECO:0000313" key="6">
    <source>
        <dbReference type="EMBL" id="AJQ29638.1"/>
    </source>
</evidence>
<evidence type="ECO:0000259" key="5">
    <source>
        <dbReference type="PROSITE" id="PS51935"/>
    </source>
</evidence>
<evidence type="ECO:0000313" key="7">
    <source>
        <dbReference type="Proteomes" id="UP000005361"/>
    </source>
</evidence>
<dbReference type="RefSeq" id="WP_007960137.1">
    <property type="nucleotide sequence ID" value="NZ_CP010978.1"/>
</dbReference>
<evidence type="ECO:0000256" key="4">
    <source>
        <dbReference type="ARBA" id="ARBA00022807"/>
    </source>
</evidence>
<reference evidence="7" key="2">
    <citation type="submission" date="2015-02" db="EMBL/GenBank/DDBJ databases">
        <title>Complete Genome Sequence of Pelosinus fermentans JBW45.</title>
        <authorList>
            <person name="De Leon K.B."/>
            <person name="Utturkar S.M."/>
            <person name="Camilleri L.B."/>
            <person name="Arkin A.P."/>
            <person name="Fields M.W."/>
            <person name="Brown S.D."/>
            <person name="Wall J.D."/>
        </authorList>
    </citation>
    <scope>NUCLEOTIDE SEQUENCE [LARGE SCALE GENOMIC DNA]</scope>
    <source>
        <strain evidence="7">JBW45</strain>
    </source>
</reference>
<keyword evidence="4" id="KW-0788">Thiol protease</keyword>
<evidence type="ECO:0000256" key="3">
    <source>
        <dbReference type="ARBA" id="ARBA00022801"/>
    </source>
</evidence>
<dbReference type="HOGENOM" id="CLU_153713_1_0_9"/>
<dbReference type="STRING" id="1192197.JBW_04307"/>
<dbReference type="PANTHER" id="PTHR47053:SF1">
    <property type="entry name" value="MUREIN DD-ENDOPEPTIDASE MEPH-RELATED"/>
    <property type="match status" value="1"/>
</dbReference>
<keyword evidence="3" id="KW-0378">Hydrolase</keyword>
<name>I8TPB3_9FIRM</name>
<proteinExistence type="inferred from homology"/>
<dbReference type="InterPro" id="IPR000064">
    <property type="entry name" value="NLP_P60_dom"/>
</dbReference>
<dbReference type="SUPFAM" id="SSF54001">
    <property type="entry name" value="Cysteine proteinases"/>
    <property type="match status" value="1"/>
</dbReference>
<gene>
    <name evidence="6" type="ORF">JBW_04307</name>
</gene>
<dbReference type="Pfam" id="PF00877">
    <property type="entry name" value="NLPC_P60"/>
    <property type="match status" value="1"/>
</dbReference>
<sequence>MNTMNITFTDLIGLPFVDGGRDPTTGLDCWGLSTEIFRRYGVELPDYKISCEEASLIHSEVNEQKQFWRRCEGEIPIPALVVIRFAVYCDHTGVYIGNGRFIHTRKGVGVNIDRVDSLAWAKRIEGFYVPEVMALLQ</sequence>
<dbReference type="GO" id="GO:0006508">
    <property type="term" value="P:proteolysis"/>
    <property type="evidence" value="ECO:0007669"/>
    <property type="project" value="UniProtKB-KW"/>
</dbReference>
<dbReference type="PROSITE" id="PS51935">
    <property type="entry name" value="NLPC_P60"/>
    <property type="match status" value="1"/>
</dbReference>
<evidence type="ECO:0000256" key="2">
    <source>
        <dbReference type="ARBA" id="ARBA00022670"/>
    </source>
</evidence>
<dbReference type="PANTHER" id="PTHR47053">
    <property type="entry name" value="MUREIN DD-ENDOPEPTIDASE MEPH-RELATED"/>
    <property type="match status" value="1"/>
</dbReference>
<dbReference type="Gene3D" id="3.90.1720.10">
    <property type="entry name" value="endopeptidase domain like (from Nostoc punctiforme)"/>
    <property type="match status" value="1"/>
</dbReference>